<dbReference type="PROSITE" id="PS51041">
    <property type="entry name" value="EMI"/>
    <property type="match status" value="1"/>
</dbReference>
<comment type="subcellular location">
    <subcellularLocation>
        <location evidence="1">Secreted</location>
        <location evidence="1">Extracellular space</location>
        <location evidence="1">Extracellular matrix</location>
    </subcellularLocation>
</comment>
<keyword evidence="3" id="KW-0272">Extracellular matrix</keyword>
<protein>
    <submittedName>
        <fullName evidence="9">Elastin microfibril interfacer 3a</fullName>
    </submittedName>
</protein>
<dbReference type="Ensembl" id="ENSCVAT00000022989.1">
    <property type="protein sequence ID" value="ENSCVAP00000015014.1"/>
    <property type="gene ID" value="ENSCVAG00000017758.1"/>
</dbReference>
<keyword evidence="10" id="KW-1185">Reference proteome</keyword>
<name>A0A3Q2D9A0_CYPVA</name>
<evidence type="ECO:0000256" key="2">
    <source>
        <dbReference type="ARBA" id="ARBA00022525"/>
    </source>
</evidence>
<feature type="coiled-coil region" evidence="6">
    <location>
        <begin position="290"/>
        <end position="325"/>
    </location>
</feature>
<dbReference type="AlphaFoldDB" id="A0A3Q2D9A0"/>
<proteinExistence type="predicted"/>
<keyword evidence="4" id="KW-0732">Signal</keyword>
<feature type="region of interest" description="Disordered" evidence="7">
    <location>
        <begin position="700"/>
        <end position="723"/>
    </location>
</feature>
<reference evidence="9" key="2">
    <citation type="submission" date="2025-09" db="UniProtKB">
        <authorList>
            <consortium name="Ensembl"/>
        </authorList>
    </citation>
    <scope>IDENTIFICATION</scope>
</reference>
<evidence type="ECO:0000256" key="5">
    <source>
        <dbReference type="ARBA" id="ARBA00023157"/>
    </source>
</evidence>
<dbReference type="Proteomes" id="UP000265020">
    <property type="component" value="Unassembled WGS sequence"/>
</dbReference>
<dbReference type="GO" id="GO:0005576">
    <property type="term" value="C:extracellular region"/>
    <property type="evidence" value="ECO:0007669"/>
    <property type="project" value="UniProtKB-SubCell"/>
</dbReference>
<evidence type="ECO:0000256" key="1">
    <source>
        <dbReference type="ARBA" id="ARBA00004498"/>
    </source>
</evidence>
<evidence type="ECO:0000313" key="9">
    <source>
        <dbReference type="Ensembl" id="ENSCVAP00000015014.1"/>
    </source>
</evidence>
<sequence>GTNPPHFNKANVIHNHCAYVVEKLVSFTVQDGAAPYVKAEYNKCSWAKKCPTLLYRLLYKPMYKVAHKTVTELEWRCCPGFSGYNCMEVQQIYQHPMKMMPPFNGQQTKGPQFRGPQHQGPMFKGPMFNGHGLETLRGTVSGLEASLRASLREDANRMLSALLSAAPSPLVAPATASNPPTIGFVEIPARDPEIEGSDDSHVFTTLSEKVEELKRELQVKAAELQELTATVQGHDGVLKIISNGAELPTNITGNSRGDAESLMDAKLQEVKVEILDGFKKRVESAEERCKEKVGDERRQCQRNLRKQQEQTRDALEESTSKLRTEMGIIQSQIYSFSGTEGCCSSISGLAERVQHLETSVASLNQSQGHLRVDLSGHRDHIEGMLEGRLGYVEAKLNLTGQIKNDGPEMKTAGSYDGVTGMDLEARMEGKLRDLEGRLLTALEELSNATAPALLEGHAVPTLETELEVQKHLNDLELLCSTSCSSSKTSQNVKQVLDLQDDRLTSLNFTLQKILENMALMERQIEVERVPPFQAELTVLKFNVRSVNHTLMSLQDSLGTVVHQVGEANSSWHEREVRLAKQMKGVVQLVGHQASMLGASERRLTRLKGELLEMKRRLAEEVRGCQSTAMVVKQEVTEVGGRVASVEDQCKGLNDLADDLERIREELEKQSNTLLLQVNGTLSSHAQQLYELKDELRNCTSREEPTKSLEMATPAKRGDTFTQK</sequence>
<dbReference type="InterPro" id="IPR050392">
    <property type="entry name" value="Collagen/C1q_domain"/>
</dbReference>
<evidence type="ECO:0000256" key="6">
    <source>
        <dbReference type="SAM" id="Coils"/>
    </source>
</evidence>
<dbReference type="PANTHER" id="PTHR15427">
    <property type="entry name" value="EMILIN ELASTIN MICROFIBRIL INTERFACE-LOCATED PROTEIN ELASTIN MICROFIBRIL INTERFACER"/>
    <property type="match status" value="1"/>
</dbReference>
<evidence type="ECO:0000256" key="3">
    <source>
        <dbReference type="ARBA" id="ARBA00022530"/>
    </source>
</evidence>
<dbReference type="OMA" id="QVGEANS"/>
<organism evidence="9 10">
    <name type="scientific">Cyprinodon variegatus</name>
    <name type="common">Sheepshead minnow</name>
    <dbReference type="NCBI Taxonomy" id="28743"/>
    <lineage>
        <taxon>Eukaryota</taxon>
        <taxon>Metazoa</taxon>
        <taxon>Chordata</taxon>
        <taxon>Craniata</taxon>
        <taxon>Vertebrata</taxon>
        <taxon>Euteleostomi</taxon>
        <taxon>Actinopterygii</taxon>
        <taxon>Neopterygii</taxon>
        <taxon>Teleostei</taxon>
        <taxon>Neoteleostei</taxon>
        <taxon>Acanthomorphata</taxon>
        <taxon>Ovalentaria</taxon>
        <taxon>Atherinomorphae</taxon>
        <taxon>Cyprinodontiformes</taxon>
        <taxon>Cyprinodontidae</taxon>
        <taxon>Cyprinodon</taxon>
    </lineage>
</organism>
<evidence type="ECO:0000256" key="7">
    <source>
        <dbReference type="SAM" id="MobiDB-lite"/>
    </source>
</evidence>
<feature type="coiled-coil region" evidence="6">
    <location>
        <begin position="203"/>
        <end position="230"/>
    </location>
</feature>
<dbReference type="Pfam" id="PF07546">
    <property type="entry name" value="EMI"/>
    <property type="match status" value="1"/>
</dbReference>
<dbReference type="GeneTree" id="ENSGT01030000234633"/>
<keyword evidence="6" id="KW-0175">Coiled coil</keyword>
<evidence type="ECO:0000259" key="8">
    <source>
        <dbReference type="PROSITE" id="PS51041"/>
    </source>
</evidence>
<keyword evidence="2" id="KW-0964">Secreted</keyword>
<accession>A0A3Q2D9A0</accession>
<dbReference type="InterPro" id="IPR011489">
    <property type="entry name" value="EMI_domain"/>
</dbReference>
<evidence type="ECO:0000256" key="4">
    <source>
        <dbReference type="ARBA" id="ARBA00022729"/>
    </source>
</evidence>
<reference evidence="9" key="1">
    <citation type="submission" date="2025-08" db="UniProtKB">
        <authorList>
            <consortium name="Ensembl"/>
        </authorList>
    </citation>
    <scope>IDENTIFICATION</scope>
</reference>
<dbReference type="PANTHER" id="PTHR15427:SF2">
    <property type="entry name" value="EMILIN-3"/>
    <property type="match status" value="1"/>
</dbReference>
<keyword evidence="5" id="KW-1015">Disulfide bond</keyword>
<dbReference type="GO" id="GO:0031012">
    <property type="term" value="C:extracellular matrix"/>
    <property type="evidence" value="ECO:0007669"/>
    <property type="project" value="TreeGrafter"/>
</dbReference>
<feature type="coiled-coil region" evidence="6">
    <location>
        <begin position="642"/>
        <end position="676"/>
    </location>
</feature>
<evidence type="ECO:0000313" key="10">
    <source>
        <dbReference type="Proteomes" id="UP000265020"/>
    </source>
</evidence>
<feature type="domain" description="EMI" evidence="8">
    <location>
        <begin position="13"/>
        <end position="88"/>
    </location>
</feature>